<dbReference type="InterPro" id="IPR028325">
    <property type="entry name" value="VG_K_chnl"/>
</dbReference>
<accession>A0A1K2HK27</accession>
<evidence type="ECO:0000313" key="10">
    <source>
        <dbReference type="EMBL" id="SFZ77067.1"/>
    </source>
</evidence>
<dbReference type="PANTHER" id="PTHR11537:SF254">
    <property type="entry name" value="POTASSIUM VOLTAGE-GATED CHANNEL PROTEIN SHAB"/>
    <property type="match status" value="1"/>
</dbReference>
<dbReference type="Proteomes" id="UP000185655">
    <property type="component" value="Unassembled WGS sequence"/>
</dbReference>
<keyword evidence="6 8" id="KW-0472">Membrane</keyword>
<keyword evidence="3 8" id="KW-0812">Transmembrane</keyword>
<protein>
    <submittedName>
        <fullName evidence="10">Ion channel</fullName>
    </submittedName>
</protein>
<keyword evidence="2" id="KW-0813">Transport</keyword>
<proteinExistence type="predicted"/>
<feature type="transmembrane region" description="Helical" evidence="8">
    <location>
        <begin position="55"/>
        <end position="77"/>
    </location>
</feature>
<evidence type="ECO:0000256" key="7">
    <source>
        <dbReference type="ARBA" id="ARBA00023303"/>
    </source>
</evidence>
<dbReference type="SUPFAM" id="SSF81324">
    <property type="entry name" value="Voltage-gated potassium channels"/>
    <property type="match status" value="1"/>
</dbReference>
<dbReference type="EMBL" id="FPKS01000030">
    <property type="protein sequence ID" value="SFZ77067.1"/>
    <property type="molecule type" value="Genomic_DNA"/>
</dbReference>
<feature type="transmembrane region" description="Helical" evidence="8">
    <location>
        <begin position="84"/>
        <end position="104"/>
    </location>
</feature>
<dbReference type="GO" id="GO:0001508">
    <property type="term" value="P:action potential"/>
    <property type="evidence" value="ECO:0007669"/>
    <property type="project" value="TreeGrafter"/>
</dbReference>
<organism evidence="10 11">
    <name type="scientific">Pseudolactococcus chungangensis CAU 28 = DSM 22330</name>
    <dbReference type="NCBI Taxonomy" id="1122154"/>
    <lineage>
        <taxon>Bacteria</taxon>
        <taxon>Bacillati</taxon>
        <taxon>Bacillota</taxon>
        <taxon>Bacilli</taxon>
        <taxon>Lactobacillales</taxon>
        <taxon>Streptococcaceae</taxon>
        <taxon>Pseudolactococcus</taxon>
    </lineage>
</organism>
<keyword evidence="5" id="KW-0406">Ion transport</keyword>
<keyword evidence="4 8" id="KW-1133">Transmembrane helix</keyword>
<dbReference type="Gene3D" id="1.10.287.70">
    <property type="match status" value="1"/>
</dbReference>
<dbReference type="RefSeq" id="WP_031365520.1">
    <property type="nucleotide sequence ID" value="NZ_FPKS01000030.1"/>
</dbReference>
<evidence type="ECO:0000256" key="4">
    <source>
        <dbReference type="ARBA" id="ARBA00022989"/>
    </source>
</evidence>
<evidence type="ECO:0000259" key="9">
    <source>
        <dbReference type="Pfam" id="PF07885"/>
    </source>
</evidence>
<gene>
    <name evidence="10" type="ORF">SAMN02746068_02179</name>
</gene>
<comment type="subcellular location">
    <subcellularLocation>
        <location evidence="1">Membrane</location>
        <topology evidence="1">Multi-pass membrane protein</topology>
    </subcellularLocation>
</comment>
<dbReference type="InterPro" id="IPR013099">
    <property type="entry name" value="K_chnl_dom"/>
</dbReference>
<evidence type="ECO:0000256" key="1">
    <source>
        <dbReference type="ARBA" id="ARBA00004141"/>
    </source>
</evidence>
<evidence type="ECO:0000313" key="11">
    <source>
        <dbReference type="Proteomes" id="UP000185655"/>
    </source>
</evidence>
<dbReference type="AlphaFoldDB" id="A0A1K2HK27"/>
<dbReference type="OrthoDB" id="9785285at2"/>
<evidence type="ECO:0000256" key="6">
    <source>
        <dbReference type="ARBA" id="ARBA00023136"/>
    </source>
</evidence>
<sequence>MKANLRKKKPLQVLWHIVKVTHFSNFILSFVCYLFLAALILLFTEPAIETFGDSIWYSFVTSTTTGYGDIVVTTAIGRIVSVILSLYGLLFFGCLSGIVVTYYMEMNKLLPKEEDQK</sequence>
<evidence type="ECO:0000256" key="3">
    <source>
        <dbReference type="ARBA" id="ARBA00022692"/>
    </source>
</evidence>
<evidence type="ECO:0000256" key="2">
    <source>
        <dbReference type="ARBA" id="ARBA00022448"/>
    </source>
</evidence>
<dbReference type="Pfam" id="PF07885">
    <property type="entry name" value="Ion_trans_2"/>
    <property type="match status" value="1"/>
</dbReference>
<dbReference type="GO" id="GO:0005249">
    <property type="term" value="F:voltage-gated potassium channel activity"/>
    <property type="evidence" value="ECO:0007669"/>
    <property type="project" value="InterPro"/>
</dbReference>
<evidence type="ECO:0000256" key="8">
    <source>
        <dbReference type="SAM" id="Phobius"/>
    </source>
</evidence>
<feature type="transmembrane region" description="Helical" evidence="8">
    <location>
        <begin position="20"/>
        <end position="43"/>
    </location>
</feature>
<name>A0A1K2HK27_9LACT</name>
<dbReference type="PANTHER" id="PTHR11537">
    <property type="entry name" value="VOLTAGE-GATED POTASSIUM CHANNEL"/>
    <property type="match status" value="1"/>
</dbReference>
<feature type="domain" description="Potassium channel" evidence="9">
    <location>
        <begin position="30"/>
        <end position="104"/>
    </location>
</feature>
<dbReference type="GO" id="GO:0008076">
    <property type="term" value="C:voltage-gated potassium channel complex"/>
    <property type="evidence" value="ECO:0007669"/>
    <property type="project" value="InterPro"/>
</dbReference>
<keyword evidence="7" id="KW-0407">Ion channel</keyword>
<evidence type="ECO:0000256" key="5">
    <source>
        <dbReference type="ARBA" id="ARBA00023065"/>
    </source>
</evidence>
<dbReference type="PRINTS" id="PR00169">
    <property type="entry name" value="KCHANNEL"/>
</dbReference>
<dbReference type="STRING" id="1122154.SAMN02746068_02179"/>
<reference evidence="10 11" key="1">
    <citation type="submission" date="2016-11" db="EMBL/GenBank/DDBJ databases">
        <authorList>
            <person name="Jaros S."/>
            <person name="Januszkiewicz K."/>
            <person name="Wedrychowicz H."/>
        </authorList>
    </citation>
    <scope>NUCLEOTIDE SEQUENCE [LARGE SCALE GENOMIC DNA]</scope>
    <source>
        <strain evidence="10 11">DSM 22330</strain>
    </source>
</reference>